<dbReference type="GO" id="GO:0061630">
    <property type="term" value="F:ubiquitin protein ligase activity"/>
    <property type="evidence" value="ECO:0007669"/>
    <property type="project" value="UniProtKB-EC"/>
</dbReference>
<evidence type="ECO:0000256" key="7">
    <source>
        <dbReference type="ARBA" id="ARBA00022679"/>
    </source>
</evidence>
<sequence>MHSSLSRGHTSGITVVLSGRGFLSSYPETRRRDPNGSPPAKNGYDGGLLNAPVKLQLVNHKHGGYSIRVVHNDDRPRSQPIISENLDDISVLNHTAQEFEFLLNRDGSRHLMLFSSLDEGQQFQLIFGAVNVQGRIGMTSKRGVAPMAARFPGQQGSNDVGGGGGGATIKKKGSKTENDRVPMSTPMGNGGDDIDVQTMVELLKSSIQAGDVKNAEIWAGNLANHQPKLSILVETAGTTVSSSSEISIHVQVEDKDSSKLKLRMSVPSNITIAGLKKMTCLTYALPTPVQNWLIGGRIAKDTETLATNGISSSGATLYLYLTSALKVNTTKHALEIEKHAISEERKHPRHTSRPELNRTKEPQTLQRTSNNFTEGRGTLRTSHSRVTSPPLHEPDSIQRLAPSTSSSSDRWSSGPRSPQVERVPEVKKKPTAMEVGWVCTACTLVNPPLIPGCQACTTARPEAYSVPTEGSYSIDPSERAFQKESEEKEQAFLEKERELVIQNYQDLLRIDDQDLVLNREPFDCPVCLVDYESGEGVVLRECLHIFCRECVSQHVMQSTDALVKCPGMENGVPCTQHVLEREIKTLLSEENFQKYLERGLRRAESSAANSFHCKTTDCRGFCFYEDNNNFFNCPLCKRLNCLTCKAIHEGIDCKQYQEDLKTRAQNDVSARQTQETLEELVRSGEAMKCPNCSIIVQKKGGCDWIKCSVCQMEICWVTKQARWGKGGTGDITGGCRCRVNGQPCHPNCHNCH</sequence>
<dbReference type="FunFam" id="3.30.40.10:FF:000137">
    <property type="entry name" value="RanBP-type and C3HC4-type zinc finger-containing protein 1"/>
    <property type="match status" value="1"/>
</dbReference>
<reference evidence="19" key="1">
    <citation type="submission" date="2015-02" db="EMBL/GenBank/DDBJ databases">
        <title>Genome sequencing for Strongylocentrotus purpuratus.</title>
        <authorList>
            <person name="Murali S."/>
            <person name="Liu Y."/>
            <person name="Vee V."/>
            <person name="English A."/>
            <person name="Wang M."/>
            <person name="Skinner E."/>
            <person name="Han Y."/>
            <person name="Muzny D.M."/>
            <person name="Worley K.C."/>
            <person name="Gibbs R.A."/>
        </authorList>
    </citation>
    <scope>NUCLEOTIDE SEQUENCE</scope>
</reference>
<feature type="region of interest" description="Disordered" evidence="14">
    <location>
        <begin position="24"/>
        <end position="45"/>
    </location>
</feature>
<dbReference type="PANTHER" id="PTHR22770">
    <property type="entry name" value="UBIQUITIN CONJUGATING ENZYME 7 INTERACTING PROTEIN-RELATED"/>
    <property type="match status" value="1"/>
</dbReference>
<dbReference type="GO" id="GO:0009893">
    <property type="term" value="P:positive regulation of metabolic process"/>
    <property type="evidence" value="ECO:0007669"/>
    <property type="project" value="UniProtKB-ARBA"/>
</dbReference>
<comment type="catalytic activity">
    <reaction evidence="1">
        <text>[E2 ubiquitin-conjugating enzyme]-S-ubiquitinyl-L-cysteine + [acceptor protein]-L-lysine = [E2 ubiquitin-conjugating enzyme]-L-cysteine + [acceptor protein]-N(6)-ubiquitinyl-L-lysine.</text>
        <dbReference type="EC" id="2.3.2.31"/>
    </reaction>
</comment>
<evidence type="ECO:0000256" key="3">
    <source>
        <dbReference type="ARBA" id="ARBA00008278"/>
    </source>
</evidence>
<dbReference type="PROSITE" id="PS50053">
    <property type="entry name" value="UBIQUITIN_2"/>
    <property type="match status" value="1"/>
</dbReference>
<dbReference type="InterPro" id="IPR000626">
    <property type="entry name" value="Ubiquitin-like_dom"/>
</dbReference>
<dbReference type="InterPro" id="IPR001876">
    <property type="entry name" value="Znf_RanBP2"/>
</dbReference>
<feature type="region of interest" description="Disordered" evidence="14">
    <location>
        <begin position="152"/>
        <end position="192"/>
    </location>
</feature>
<keyword evidence="8" id="KW-0479">Metal-binding</keyword>
<feature type="domain" description="RING-type" evidence="17">
    <location>
        <begin position="520"/>
        <end position="748"/>
    </location>
</feature>
<feature type="compositionally biased region" description="Low complexity" evidence="14">
    <location>
        <begin position="402"/>
        <end position="418"/>
    </location>
</feature>
<evidence type="ECO:0000259" key="17">
    <source>
        <dbReference type="PROSITE" id="PS51873"/>
    </source>
</evidence>
<dbReference type="InterPro" id="IPR013083">
    <property type="entry name" value="Znf_RING/FYVE/PHD"/>
</dbReference>
<dbReference type="SUPFAM" id="SSF90209">
    <property type="entry name" value="Ran binding protein zinc finger-like"/>
    <property type="match status" value="1"/>
</dbReference>
<dbReference type="RefSeq" id="XP_030840621.1">
    <property type="nucleotide sequence ID" value="XM_030984761.1"/>
</dbReference>
<dbReference type="KEGG" id="spu:592806"/>
<feature type="domain" description="Ubiquitin-like" evidence="15">
    <location>
        <begin position="246"/>
        <end position="312"/>
    </location>
</feature>
<feature type="compositionally biased region" description="Polar residues" evidence="14">
    <location>
        <begin position="362"/>
        <end position="387"/>
    </location>
</feature>
<evidence type="ECO:0000259" key="15">
    <source>
        <dbReference type="PROSITE" id="PS50053"/>
    </source>
</evidence>
<dbReference type="PANTHER" id="PTHR22770:SF13">
    <property type="entry name" value="RING-TYPE DOMAIN-CONTAINING PROTEIN"/>
    <property type="match status" value="1"/>
</dbReference>
<keyword evidence="9" id="KW-0677">Repeat</keyword>
<dbReference type="FunFam" id="1.20.120.1750:FF:000026">
    <property type="entry name" value="RANBP2-type and C3HC4-type zinc finger containing 1"/>
    <property type="match status" value="1"/>
</dbReference>
<dbReference type="UniPathway" id="UPA00143"/>
<evidence type="ECO:0000256" key="1">
    <source>
        <dbReference type="ARBA" id="ARBA00001798"/>
    </source>
</evidence>
<dbReference type="GO" id="GO:0008270">
    <property type="term" value="F:zinc ion binding"/>
    <property type="evidence" value="ECO:0007669"/>
    <property type="project" value="UniProtKB-KW"/>
</dbReference>
<dbReference type="InterPro" id="IPR001841">
    <property type="entry name" value="Znf_RING"/>
</dbReference>
<dbReference type="Pfam" id="PF13639">
    <property type="entry name" value="zf-RING_2"/>
    <property type="match status" value="1"/>
</dbReference>
<feature type="domain" description="RING-type" evidence="16">
    <location>
        <begin position="524"/>
        <end position="566"/>
    </location>
</feature>
<evidence type="ECO:0000256" key="13">
    <source>
        <dbReference type="PROSITE-ProRule" id="PRU00175"/>
    </source>
</evidence>
<dbReference type="InterPro" id="IPR036443">
    <property type="entry name" value="Znf_RanBP2_sf"/>
</dbReference>
<proteinExistence type="inferred from homology"/>
<dbReference type="PROSITE" id="PS00518">
    <property type="entry name" value="ZF_RING_1"/>
    <property type="match status" value="1"/>
</dbReference>
<dbReference type="InterPro" id="IPR047558">
    <property type="entry name" value="BRcat_RBR_HOIL1"/>
</dbReference>
<evidence type="ECO:0000259" key="16">
    <source>
        <dbReference type="PROSITE" id="PS50089"/>
    </source>
</evidence>
<dbReference type="InParanoid" id="A0A7M7NRP7"/>
<evidence type="ECO:0000256" key="14">
    <source>
        <dbReference type="SAM" id="MobiDB-lite"/>
    </source>
</evidence>
<evidence type="ECO:0000256" key="11">
    <source>
        <dbReference type="ARBA" id="ARBA00022786"/>
    </source>
</evidence>
<evidence type="ECO:0000313" key="18">
    <source>
        <dbReference type="EnsemblMetazoa" id="XP_030840621"/>
    </source>
</evidence>
<comment type="similarity">
    <text evidence="3">Belongs to the RBR family.</text>
</comment>
<dbReference type="EnsemblMetazoa" id="XM_030984761">
    <property type="protein sequence ID" value="XP_030840621"/>
    <property type="gene ID" value="LOC592806"/>
</dbReference>
<comment type="pathway">
    <text evidence="2">Protein modification; protein ubiquitination.</text>
</comment>
<dbReference type="InterPro" id="IPR047559">
    <property type="entry name" value="HOIL1_RBR_mRING-HC-C3HC3D"/>
</dbReference>
<evidence type="ECO:0000256" key="10">
    <source>
        <dbReference type="ARBA" id="ARBA00022771"/>
    </source>
</evidence>
<evidence type="ECO:0000256" key="2">
    <source>
        <dbReference type="ARBA" id="ARBA00004906"/>
    </source>
</evidence>
<evidence type="ECO:0000256" key="12">
    <source>
        <dbReference type="ARBA" id="ARBA00022833"/>
    </source>
</evidence>
<dbReference type="InterPro" id="IPR051628">
    <property type="entry name" value="LUBAC_E3_Ligases"/>
</dbReference>
<evidence type="ECO:0000313" key="19">
    <source>
        <dbReference type="Proteomes" id="UP000007110"/>
    </source>
</evidence>
<protein>
    <recommendedName>
        <fullName evidence="5">RanBP-type and C3HC4-type zinc finger-containing protein 1</fullName>
        <ecNumber evidence="4">2.3.2.31</ecNumber>
    </recommendedName>
</protein>
<dbReference type="CDD" id="cd20345">
    <property type="entry name" value="BRcat_RBR_HOIL1"/>
    <property type="match status" value="1"/>
</dbReference>
<dbReference type="OrthoDB" id="261960at2759"/>
<keyword evidence="19" id="KW-1185">Reference proteome</keyword>
<organism evidence="18 19">
    <name type="scientific">Strongylocentrotus purpuratus</name>
    <name type="common">Purple sea urchin</name>
    <dbReference type="NCBI Taxonomy" id="7668"/>
    <lineage>
        <taxon>Eukaryota</taxon>
        <taxon>Metazoa</taxon>
        <taxon>Echinodermata</taxon>
        <taxon>Eleutherozoa</taxon>
        <taxon>Echinozoa</taxon>
        <taxon>Echinoidea</taxon>
        <taxon>Euechinoidea</taxon>
        <taxon>Echinacea</taxon>
        <taxon>Camarodonta</taxon>
        <taxon>Echinidea</taxon>
        <taxon>Strongylocentrotidae</taxon>
        <taxon>Strongylocentrotus</taxon>
    </lineage>
</organism>
<dbReference type="FunFam" id="2.30.30.380:FF:000034">
    <property type="entry name" value="SHANK-associated RH domain interacting protein"/>
    <property type="match status" value="1"/>
</dbReference>
<dbReference type="Gene3D" id="2.30.30.380">
    <property type="entry name" value="Zn-finger domain of Sec23/24"/>
    <property type="match status" value="1"/>
</dbReference>
<keyword evidence="11" id="KW-0833">Ubl conjugation pathway</keyword>
<dbReference type="Gene3D" id="3.10.20.90">
    <property type="entry name" value="Phosphatidylinositol 3-kinase Catalytic Subunit, Chain A, domain 1"/>
    <property type="match status" value="1"/>
</dbReference>
<dbReference type="SUPFAM" id="SSF57850">
    <property type="entry name" value="RING/U-box"/>
    <property type="match status" value="3"/>
</dbReference>
<dbReference type="FunCoup" id="A0A7M7NRP7">
    <property type="interactions" value="158"/>
</dbReference>
<dbReference type="GO" id="GO:0043130">
    <property type="term" value="F:ubiquitin binding"/>
    <property type="evidence" value="ECO:0000318"/>
    <property type="project" value="GO_Central"/>
</dbReference>
<dbReference type="PROSITE" id="PS51873">
    <property type="entry name" value="TRIAD"/>
    <property type="match status" value="1"/>
</dbReference>
<dbReference type="GO" id="GO:0097039">
    <property type="term" value="P:protein linear polyubiquitination"/>
    <property type="evidence" value="ECO:0000318"/>
    <property type="project" value="GO_Central"/>
</dbReference>
<evidence type="ECO:0000256" key="4">
    <source>
        <dbReference type="ARBA" id="ARBA00012251"/>
    </source>
</evidence>
<evidence type="ECO:0000256" key="6">
    <source>
        <dbReference type="ARBA" id="ARBA00022553"/>
    </source>
</evidence>
<dbReference type="CDD" id="cd01799">
    <property type="entry name" value="Ubl_HOIL1"/>
    <property type="match status" value="1"/>
</dbReference>
<feature type="region of interest" description="Disordered" evidence="14">
    <location>
        <begin position="338"/>
        <end position="427"/>
    </location>
</feature>
<keyword evidence="7" id="KW-0808">Transferase</keyword>
<evidence type="ECO:0000256" key="9">
    <source>
        <dbReference type="ARBA" id="ARBA00022737"/>
    </source>
</evidence>
<dbReference type="Proteomes" id="UP000007110">
    <property type="component" value="Unassembled WGS sequence"/>
</dbReference>
<dbReference type="AlphaFoldDB" id="A0A7M7NRP7"/>
<keyword evidence="12" id="KW-0862">Zinc</keyword>
<dbReference type="OMA" id="CRCRMNG"/>
<evidence type="ECO:0000256" key="8">
    <source>
        <dbReference type="ARBA" id="ARBA00022723"/>
    </source>
</evidence>
<dbReference type="InterPro" id="IPR047557">
    <property type="entry name" value="Rcat_RBR_HOIL1"/>
</dbReference>
<dbReference type="CDD" id="cd20358">
    <property type="entry name" value="Rcat_RBR_HOIL1"/>
    <property type="match status" value="1"/>
</dbReference>
<dbReference type="EC" id="2.3.2.31" evidence="4"/>
<keyword evidence="6" id="KW-0597">Phosphoprotein</keyword>
<dbReference type="PROSITE" id="PS50089">
    <property type="entry name" value="ZF_RING_2"/>
    <property type="match status" value="1"/>
</dbReference>
<accession>A0A7M7NRP7</accession>
<dbReference type="InterPro" id="IPR017907">
    <property type="entry name" value="Znf_RING_CS"/>
</dbReference>
<dbReference type="SUPFAM" id="SSF54236">
    <property type="entry name" value="Ubiquitin-like"/>
    <property type="match status" value="1"/>
</dbReference>
<dbReference type="GO" id="GO:0071797">
    <property type="term" value="C:LUBAC complex"/>
    <property type="evidence" value="ECO:0000318"/>
    <property type="project" value="GO_Central"/>
</dbReference>
<dbReference type="InterPro" id="IPR029071">
    <property type="entry name" value="Ubiquitin-like_domsf"/>
</dbReference>
<name>A0A7M7NRP7_STRPU</name>
<reference evidence="18" key="2">
    <citation type="submission" date="2021-01" db="UniProtKB">
        <authorList>
            <consortium name="EnsemblMetazoa"/>
        </authorList>
    </citation>
    <scope>IDENTIFICATION</scope>
</reference>
<feature type="compositionally biased region" description="Basic and acidic residues" evidence="14">
    <location>
        <begin position="338"/>
        <end position="361"/>
    </location>
</feature>
<dbReference type="CDD" id="cd16633">
    <property type="entry name" value="mRING-HC-C3HC3D_RBR_HOIL1"/>
    <property type="match status" value="1"/>
</dbReference>
<dbReference type="Gene3D" id="1.20.120.1750">
    <property type="match status" value="1"/>
</dbReference>
<dbReference type="Gene3D" id="3.30.40.10">
    <property type="entry name" value="Zinc/RING finger domain, C3HC4 (zinc finger)"/>
    <property type="match status" value="1"/>
</dbReference>
<dbReference type="GO" id="GO:0043161">
    <property type="term" value="P:proteasome-mediated ubiquitin-dependent protein catabolic process"/>
    <property type="evidence" value="ECO:0000318"/>
    <property type="project" value="GO_Central"/>
</dbReference>
<evidence type="ECO:0000256" key="5">
    <source>
        <dbReference type="ARBA" id="ARBA00017887"/>
    </source>
</evidence>
<dbReference type="GO" id="GO:0004842">
    <property type="term" value="F:ubiquitin-protein transferase activity"/>
    <property type="evidence" value="ECO:0000318"/>
    <property type="project" value="GO_Central"/>
</dbReference>
<dbReference type="InterPro" id="IPR044066">
    <property type="entry name" value="TRIAD_supradom"/>
</dbReference>
<keyword evidence="10 13" id="KW-0863">Zinc-finger</keyword>
<dbReference type="PROSITE" id="PS01358">
    <property type="entry name" value="ZF_RANBP2_1"/>
    <property type="match status" value="1"/>
</dbReference>
<dbReference type="GeneID" id="592806"/>